<feature type="transmembrane region" description="Helical" evidence="2">
    <location>
        <begin position="293"/>
        <end position="311"/>
    </location>
</feature>
<name>A0A7C5AKT3_9BACT</name>
<keyword evidence="2" id="KW-0812">Transmembrane</keyword>
<proteinExistence type="predicted"/>
<evidence type="ECO:0000256" key="1">
    <source>
        <dbReference type="SAM" id="MobiDB-lite"/>
    </source>
</evidence>
<evidence type="ECO:0008006" key="4">
    <source>
        <dbReference type="Google" id="ProtNLM"/>
    </source>
</evidence>
<protein>
    <recommendedName>
        <fullName evidence="4">Glycosyltransferase RgtA/B/C/D-like domain-containing protein</fullName>
    </recommendedName>
</protein>
<evidence type="ECO:0000313" key="3">
    <source>
        <dbReference type="EMBL" id="HGZ11111.1"/>
    </source>
</evidence>
<reference evidence="3" key="1">
    <citation type="journal article" date="2020" name="mSystems">
        <title>Genome- and Community-Level Interaction Insights into Carbon Utilization and Element Cycling Functions of Hydrothermarchaeota in Hydrothermal Sediment.</title>
        <authorList>
            <person name="Zhou Z."/>
            <person name="Liu Y."/>
            <person name="Xu W."/>
            <person name="Pan J."/>
            <person name="Luo Z.H."/>
            <person name="Li M."/>
        </authorList>
    </citation>
    <scope>NUCLEOTIDE SEQUENCE [LARGE SCALE GENOMIC DNA]</scope>
    <source>
        <strain evidence="3">SpSt-853</strain>
    </source>
</reference>
<feature type="transmembrane region" description="Helical" evidence="2">
    <location>
        <begin position="6"/>
        <end position="26"/>
    </location>
</feature>
<organism evidence="3">
    <name type="scientific">Desulfobacca acetoxidans</name>
    <dbReference type="NCBI Taxonomy" id="60893"/>
    <lineage>
        <taxon>Bacteria</taxon>
        <taxon>Pseudomonadati</taxon>
        <taxon>Thermodesulfobacteriota</taxon>
        <taxon>Desulfobaccia</taxon>
        <taxon>Desulfobaccales</taxon>
        <taxon>Desulfobaccaceae</taxon>
        <taxon>Desulfobacca</taxon>
    </lineage>
</organism>
<feature type="transmembrane region" description="Helical" evidence="2">
    <location>
        <begin position="373"/>
        <end position="390"/>
    </location>
</feature>
<feature type="transmembrane region" description="Helical" evidence="2">
    <location>
        <begin position="318"/>
        <end position="335"/>
    </location>
</feature>
<feature type="compositionally biased region" description="Polar residues" evidence="1">
    <location>
        <begin position="470"/>
        <end position="480"/>
    </location>
</feature>
<evidence type="ECO:0000256" key="2">
    <source>
        <dbReference type="SAM" id="Phobius"/>
    </source>
</evidence>
<accession>A0A7C5AKT3</accession>
<dbReference type="AlphaFoldDB" id="A0A7C5AKT3"/>
<gene>
    <name evidence="3" type="ORF">ENW48_02695</name>
</gene>
<keyword evidence="2" id="KW-0472">Membrane</keyword>
<feature type="transmembrane region" description="Helical" evidence="2">
    <location>
        <begin position="249"/>
        <end position="265"/>
    </location>
</feature>
<feature type="transmembrane region" description="Helical" evidence="2">
    <location>
        <begin position="222"/>
        <end position="243"/>
    </location>
</feature>
<feature type="transmembrane region" description="Helical" evidence="2">
    <location>
        <begin position="196"/>
        <end position="213"/>
    </location>
</feature>
<dbReference type="EMBL" id="DTKJ01000017">
    <property type="protein sequence ID" value="HGZ11111.1"/>
    <property type="molecule type" value="Genomic_DNA"/>
</dbReference>
<feature type="transmembrane region" description="Helical" evidence="2">
    <location>
        <begin position="270"/>
        <end position="287"/>
    </location>
</feature>
<feature type="transmembrane region" description="Helical" evidence="2">
    <location>
        <begin position="38"/>
        <end position="60"/>
    </location>
</feature>
<feature type="transmembrane region" description="Helical" evidence="2">
    <location>
        <begin position="399"/>
        <end position="418"/>
    </location>
</feature>
<sequence>MIEGVGLLLRLLLGLGVLLISGYALARSLAPASRRLEQAALALGLGSLSLTLWLLALAALCLPWRLTLILPLPLALMAASWVGRRFFSGTCMVEGFPPWINAPKPSGSIPLKGWDWVFLGVIGLILLFATLRALLYPIWAWDAVSTWGFKAKVFFLRGTLDLQGFEAHNYYPNLVPLLLTYLYICLGQVNDQVVKIVFPLAGLSLILLVFALLRRLGLSRRGALGITAFFTAGGVTLVEHLHIAYADLFLTYYTLGAGGLVYLWLKEVSLSGNLSLAAFFLAGLSWTKFEGTPMAGTVLLAAALSLLWLHPPGLARRLWSLSVPGLGLLLGYLPWRLFIWSHGIEMGTDHILGFYPHQFFQAVPALLEALVNPRNFGFLWPLAALALVVCRKKWVTTPLLYLPLFLGGNFLAILLAYAVAPTAPFEFPLYVRATLDRLLLHLAPVAVLLLGEGVKELEKGPEGLSGPVSLPSQDSGSFRE</sequence>
<feature type="region of interest" description="Disordered" evidence="1">
    <location>
        <begin position="460"/>
        <end position="480"/>
    </location>
</feature>
<feature type="transmembrane region" description="Helical" evidence="2">
    <location>
        <begin position="66"/>
        <end position="83"/>
    </location>
</feature>
<keyword evidence="2" id="KW-1133">Transmembrane helix</keyword>
<feature type="transmembrane region" description="Helical" evidence="2">
    <location>
        <begin position="116"/>
        <end position="139"/>
    </location>
</feature>
<comment type="caution">
    <text evidence="3">The sequence shown here is derived from an EMBL/GenBank/DDBJ whole genome shotgun (WGS) entry which is preliminary data.</text>
</comment>